<evidence type="ECO:0000256" key="1">
    <source>
        <dbReference type="ARBA" id="ARBA00023015"/>
    </source>
</evidence>
<protein>
    <submittedName>
        <fullName evidence="5">FCD domain-containing protein</fullName>
    </submittedName>
</protein>
<gene>
    <name evidence="5" type="ORF">INP59_17445</name>
</gene>
<keyword evidence="3" id="KW-0804">Transcription</keyword>
<dbReference type="AlphaFoldDB" id="A0A7M2XK37"/>
<evidence type="ECO:0000256" key="2">
    <source>
        <dbReference type="ARBA" id="ARBA00023125"/>
    </source>
</evidence>
<evidence type="ECO:0000259" key="4">
    <source>
        <dbReference type="Pfam" id="PF07729"/>
    </source>
</evidence>
<dbReference type="InterPro" id="IPR008920">
    <property type="entry name" value="TF_FadR/GntR_C"/>
</dbReference>
<dbReference type="Proteomes" id="UP000593818">
    <property type="component" value="Chromosome"/>
</dbReference>
<dbReference type="SUPFAM" id="SSF48008">
    <property type="entry name" value="GntR ligand-binding domain-like"/>
    <property type="match status" value="1"/>
</dbReference>
<evidence type="ECO:0000256" key="3">
    <source>
        <dbReference type="ARBA" id="ARBA00023163"/>
    </source>
</evidence>
<dbReference type="EMBL" id="CP063450">
    <property type="protein sequence ID" value="QOV97702.1"/>
    <property type="molecule type" value="Genomic_DNA"/>
</dbReference>
<dbReference type="Gene3D" id="1.20.120.530">
    <property type="entry name" value="GntR ligand-binding domain-like"/>
    <property type="match status" value="1"/>
</dbReference>
<reference evidence="5 6" key="1">
    <citation type="submission" date="2020-10" db="EMBL/GenBank/DDBJ databases">
        <title>Whole genome sequence of oil-degrading bacteria Rhodococcus pyridinivorans strain 5Ap.</title>
        <authorList>
            <person name="Akhremchuk A.E."/>
            <person name="Valentovich L.N."/>
            <person name="Charniauskaya M.I."/>
            <person name="Bukliarevich H.A."/>
            <person name="Titok M.A."/>
        </authorList>
    </citation>
    <scope>NUCLEOTIDE SEQUENCE [LARGE SCALE GENOMIC DNA]</scope>
    <source>
        <strain evidence="5 6">5Ap</strain>
    </source>
</reference>
<dbReference type="InterPro" id="IPR011711">
    <property type="entry name" value="GntR_C"/>
</dbReference>
<name>A0A7M2XK37_9NOCA</name>
<accession>A0A7M2XK37</accession>
<keyword evidence="2" id="KW-0238">DNA-binding</keyword>
<evidence type="ECO:0000313" key="6">
    <source>
        <dbReference type="Proteomes" id="UP000593818"/>
    </source>
</evidence>
<dbReference type="Pfam" id="PF07729">
    <property type="entry name" value="FCD"/>
    <property type="match status" value="1"/>
</dbReference>
<proteinExistence type="predicted"/>
<keyword evidence="6" id="KW-1185">Reference proteome</keyword>
<feature type="domain" description="GntR C-terminal" evidence="4">
    <location>
        <begin position="4"/>
        <end position="42"/>
    </location>
</feature>
<dbReference type="GO" id="GO:0003677">
    <property type="term" value="F:DNA binding"/>
    <property type="evidence" value="ECO:0007669"/>
    <property type="project" value="UniProtKB-KW"/>
</dbReference>
<sequence>MHFYSDDRSWGTDAVASHERLLQALRTGDVEAAGRETREHFTDGAHRLVKHLDDLGVRS</sequence>
<keyword evidence="1" id="KW-0805">Transcription regulation</keyword>
<organism evidence="5 6">
    <name type="scientific">Rhodococcus pyridinivorans</name>
    <dbReference type="NCBI Taxonomy" id="103816"/>
    <lineage>
        <taxon>Bacteria</taxon>
        <taxon>Bacillati</taxon>
        <taxon>Actinomycetota</taxon>
        <taxon>Actinomycetes</taxon>
        <taxon>Mycobacteriales</taxon>
        <taxon>Nocardiaceae</taxon>
        <taxon>Rhodococcus</taxon>
    </lineage>
</organism>
<evidence type="ECO:0000313" key="5">
    <source>
        <dbReference type="EMBL" id="QOV97702.1"/>
    </source>
</evidence>